<sequence>MKASEVLKRYAAGRRDFSGENLRGQSFKGKNLSGADFSEADIRGANFTKAKLTGANFSGAKAGLQKRWVAALVISSWILAGLSGIFTGFAGGFVAYIFDSSSTANVIAGWVSLITLAVFFFIILRKGLIAGAGTAAGAVGGVGAFAGTGAITVALAVAVAGAGAVVGAFAGALAVAVVGAVTVALAVTVTVVIAVVGAVTVALAVAVAGAGGEAVAGTFAFTIAVAATLFSAYIGWRAIRGDERDAWIRGVAIAFAATGGTNFRRADLTDANFTSATLKSTDLRQTTLTRTCFHQTQKLDRVRPGMTYIKDTQVRQLLITRQGQAQNFDRKNLRGVNLQGANLADASFIGADLSEANLQDTDLSRAKLVQTQLDYTDLTGATLTGACIEDWGITPETQLNGIKCDYVFMRLEDKLDPNPHRKPDDWNKNFEDGEFADFIAPMVQTLDLYHNQVDDPRLIAIAFQQLTETHPDAELDIVSIEKRGKHRDKVLIRAETSPQANRSELHHDYFTTYNDLQALSPAALQQLLAEKDGQVKRLTGLVEAAIKRPGIYAQTYYSQGDTMSESKGNISITSGDGSKISGLAGAGESITGSAIGEISGTVSVAINELPESPEPDKPGIKELLAQLQAAIEAESNLDEDDKAEALEQVKLLADAGKNPQEKGNQKMAKRATTMLKGIIVGLPTAATLFEAWNKLQPLITKLFGL</sequence>
<feature type="transmembrane region" description="Helical" evidence="2">
    <location>
        <begin position="68"/>
        <end position="98"/>
    </location>
</feature>
<proteinExistence type="predicted"/>
<keyword evidence="2" id="KW-0812">Transmembrane</keyword>
<dbReference type="Proteomes" id="UP000003835">
    <property type="component" value="Unassembled WGS sequence"/>
</dbReference>
<dbReference type="OrthoDB" id="528457at2"/>
<gene>
    <name evidence="3" type="ORF">MC7420_3326</name>
</gene>
<feature type="transmembrane region" description="Helical" evidence="2">
    <location>
        <begin position="214"/>
        <end position="234"/>
    </location>
</feature>
<reference evidence="3 4" key="1">
    <citation type="submission" date="2008-07" db="EMBL/GenBank/DDBJ databases">
        <authorList>
            <person name="Tandeau de Marsac N."/>
            <person name="Ferriera S."/>
            <person name="Johnson J."/>
            <person name="Kravitz S."/>
            <person name="Beeson K."/>
            <person name="Sutton G."/>
            <person name="Rogers Y.-H."/>
            <person name="Friedman R."/>
            <person name="Frazier M."/>
            <person name="Venter J.C."/>
        </authorList>
    </citation>
    <scope>NUCLEOTIDE SEQUENCE [LARGE SCALE GENOMIC DNA]</scope>
    <source>
        <strain evidence="3 4">PCC 7420</strain>
    </source>
</reference>
<dbReference type="PANTHER" id="PTHR47485">
    <property type="entry name" value="THYLAKOID LUMENAL 17.4 KDA PROTEIN, CHLOROPLASTIC"/>
    <property type="match status" value="1"/>
</dbReference>
<feature type="transmembrane region" description="Helical" evidence="2">
    <location>
        <begin position="246"/>
        <end position="263"/>
    </location>
</feature>
<dbReference type="Gene3D" id="2.160.20.80">
    <property type="entry name" value="E3 ubiquitin-protein ligase SopA"/>
    <property type="match status" value="3"/>
</dbReference>
<dbReference type="HOGENOM" id="CLU_020789_0_0_3"/>
<evidence type="ECO:0000256" key="1">
    <source>
        <dbReference type="ARBA" id="ARBA00022737"/>
    </source>
</evidence>
<organism evidence="3 4">
    <name type="scientific">Coleofasciculus chthonoplastes PCC 7420</name>
    <dbReference type="NCBI Taxonomy" id="118168"/>
    <lineage>
        <taxon>Bacteria</taxon>
        <taxon>Bacillati</taxon>
        <taxon>Cyanobacteriota</taxon>
        <taxon>Cyanophyceae</taxon>
        <taxon>Coleofasciculales</taxon>
        <taxon>Coleofasciculaceae</taxon>
        <taxon>Coleofasciculus</taxon>
    </lineage>
</organism>
<keyword evidence="2" id="KW-0472">Membrane</keyword>
<feature type="transmembrane region" description="Helical" evidence="2">
    <location>
        <begin position="128"/>
        <end position="147"/>
    </location>
</feature>
<keyword evidence="2" id="KW-1133">Transmembrane helix</keyword>
<feature type="transmembrane region" description="Helical" evidence="2">
    <location>
        <begin position="185"/>
        <end position="208"/>
    </location>
</feature>
<accession>B4VYU3</accession>
<dbReference type="Pfam" id="PF00805">
    <property type="entry name" value="Pentapeptide"/>
    <property type="match status" value="3"/>
</dbReference>
<dbReference type="AlphaFoldDB" id="B4VYU3"/>
<evidence type="ECO:0000313" key="3">
    <source>
        <dbReference type="EMBL" id="EDX72880.1"/>
    </source>
</evidence>
<feature type="transmembrane region" description="Helical" evidence="2">
    <location>
        <begin position="153"/>
        <end position="178"/>
    </location>
</feature>
<feature type="transmembrane region" description="Helical" evidence="2">
    <location>
        <begin position="104"/>
        <end position="123"/>
    </location>
</feature>
<dbReference type="SUPFAM" id="SSF141571">
    <property type="entry name" value="Pentapeptide repeat-like"/>
    <property type="match status" value="2"/>
</dbReference>
<evidence type="ECO:0000256" key="2">
    <source>
        <dbReference type="SAM" id="Phobius"/>
    </source>
</evidence>
<name>B4VYU3_9CYAN</name>
<dbReference type="RefSeq" id="WP_006104038.1">
    <property type="nucleotide sequence ID" value="NZ_DS989861.1"/>
</dbReference>
<dbReference type="STRING" id="118168.MC7420_3326"/>
<dbReference type="EMBL" id="DS989861">
    <property type="protein sequence ID" value="EDX72880.1"/>
    <property type="molecule type" value="Genomic_DNA"/>
</dbReference>
<keyword evidence="1" id="KW-0677">Repeat</keyword>
<dbReference type="InterPro" id="IPR001646">
    <property type="entry name" value="5peptide_repeat"/>
</dbReference>
<protein>
    <submittedName>
        <fullName evidence="3">Pentapeptide repeat protein</fullName>
    </submittedName>
</protein>
<evidence type="ECO:0000313" key="4">
    <source>
        <dbReference type="Proteomes" id="UP000003835"/>
    </source>
</evidence>
<dbReference type="eggNOG" id="COG1357">
    <property type="taxonomic scope" value="Bacteria"/>
</dbReference>
<keyword evidence="4" id="KW-1185">Reference proteome</keyword>
<dbReference type="PANTHER" id="PTHR47485:SF1">
    <property type="entry name" value="THYLAKOID LUMENAL 17.4 KDA PROTEIN, CHLOROPLASTIC"/>
    <property type="match status" value="1"/>
</dbReference>